<evidence type="ECO:0000256" key="5">
    <source>
        <dbReference type="ARBA" id="ARBA00022723"/>
    </source>
</evidence>
<comment type="catalytic activity">
    <reaction evidence="10">
        <text>8-oxo-dGTP + H2O = 8-oxo-dGMP + diphosphate + H(+)</text>
        <dbReference type="Rhea" id="RHEA:31575"/>
        <dbReference type="ChEBI" id="CHEBI:15377"/>
        <dbReference type="ChEBI" id="CHEBI:15378"/>
        <dbReference type="ChEBI" id="CHEBI:33019"/>
        <dbReference type="ChEBI" id="CHEBI:63224"/>
        <dbReference type="ChEBI" id="CHEBI:77896"/>
        <dbReference type="EC" id="3.6.1.55"/>
    </reaction>
</comment>
<dbReference type="InterPro" id="IPR029119">
    <property type="entry name" value="MutY_C"/>
</dbReference>
<keyword evidence="5" id="KW-0479">Metal-binding</keyword>
<evidence type="ECO:0000259" key="12">
    <source>
        <dbReference type="PROSITE" id="PS51462"/>
    </source>
</evidence>
<keyword evidence="4" id="KW-0235">DNA replication</keyword>
<dbReference type="GO" id="GO:0006260">
    <property type="term" value="P:DNA replication"/>
    <property type="evidence" value="ECO:0007669"/>
    <property type="project" value="UniProtKB-KW"/>
</dbReference>
<reference evidence="13" key="2">
    <citation type="journal article" date="2021" name="PeerJ">
        <title>Extensive microbial diversity within the chicken gut microbiome revealed by metagenomics and culture.</title>
        <authorList>
            <person name="Gilroy R."/>
            <person name="Ravi A."/>
            <person name="Getino M."/>
            <person name="Pursley I."/>
            <person name="Horton D.L."/>
            <person name="Alikhan N.F."/>
            <person name="Baker D."/>
            <person name="Gharbi K."/>
            <person name="Hall N."/>
            <person name="Watson M."/>
            <person name="Adriaenssens E.M."/>
            <person name="Foster-Nyarko E."/>
            <person name="Jarju S."/>
            <person name="Secka A."/>
            <person name="Antonio M."/>
            <person name="Oren A."/>
            <person name="Chaudhuri R.R."/>
            <person name="La Ragione R."/>
            <person name="Hildebrand F."/>
            <person name="Pallen M.J."/>
        </authorList>
    </citation>
    <scope>NUCLEOTIDE SEQUENCE</scope>
    <source>
        <strain evidence="13">ChiBcec16-1751</strain>
    </source>
</reference>
<dbReference type="PANTHER" id="PTHR47707">
    <property type="entry name" value="8-OXO-DGTP DIPHOSPHATASE"/>
    <property type="match status" value="1"/>
</dbReference>
<dbReference type="GO" id="GO:0046872">
    <property type="term" value="F:metal ion binding"/>
    <property type="evidence" value="ECO:0007669"/>
    <property type="project" value="UniProtKB-KW"/>
</dbReference>
<dbReference type="Pfam" id="PF14815">
    <property type="entry name" value="NUDIX_4"/>
    <property type="match status" value="1"/>
</dbReference>
<keyword evidence="7" id="KW-0378">Hydrolase</keyword>
<feature type="domain" description="Nudix hydrolase" evidence="12">
    <location>
        <begin position="1"/>
        <end position="112"/>
    </location>
</feature>
<dbReference type="AlphaFoldDB" id="A0A9D1F9A4"/>
<dbReference type="PANTHER" id="PTHR47707:SF1">
    <property type="entry name" value="NUDIX HYDROLASE FAMILY PROTEIN"/>
    <property type="match status" value="1"/>
</dbReference>
<evidence type="ECO:0000256" key="2">
    <source>
        <dbReference type="ARBA" id="ARBA00005582"/>
    </source>
</evidence>
<dbReference type="GO" id="GO:0044715">
    <property type="term" value="F:8-oxo-dGDP phosphatase activity"/>
    <property type="evidence" value="ECO:0007669"/>
    <property type="project" value="TreeGrafter"/>
</dbReference>
<evidence type="ECO:0000256" key="4">
    <source>
        <dbReference type="ARBA" id="ARBA00022705"/>
    </source>
</evidence>
<keyword evidence="8" id="KW-0460">Magnesium</keyword>
<evidence type="ECO:0000256" key="8">
    <source>
        <dbReference type="ARBA" id="ARBA00022842"/>
    </source>
</evidence>
<gene>
    <name evidence="13" type="ORF">IAA83_05930</name>
</gene>
<evidence type="ECO:0000256" key="6">
    <source>
        <dbReference type="ARBA" id="ARBA00022763"/>
    </source>
</evidence>
<keyword evidence="9" id="KW-0234">DNA repair</keyword>
<sequence>MVEVVAALIWNGDRFLICQRPAHKARGLLWEFAGGKVEPWETKEQALIRECREELNVELDVGTPFMEVQHQYPDLTVHLTLFLAAIRQGTPQMLEHNDIRWITVSEIPQYEF</sequence>
<reference evidence="13" key="1">
    <citation type="submission" date="2020-10" db="EMBL/GenBank/DDBJ databases">
        <authorList>
            <person name="Gilroy R."/>
        </authorList>
    </citation>
    <scope>NUCLEOTIDE SEQUENCE</scope>
    <source>
        <strain evidence="13">ChiBcec16-1751</strain>
    </source>
</reference>
<dbReference type="EMBL" id="DVJJ01000088">
    <property type="protein sequence ID" value="HIS64892.1"/>
    <property type="molecule type" value="Genomic_DNA"/>
</dbReference>
<evidence type="ECO:0000313" key="14">
    <source>
        <dbReference type="Proteomes" id="UP000886741"/>
    </source>
</evidence>
<evidence type="ECO:0000256" key="1">
    <source>
        <dbReference type="ARBA" id="ARBA00001946"/>
    </source>
</evidence>
<comment type="caution">
    <text evidence="13">The sequence shown here is derived from an EMBL/GenBank/DDBJ whole genome shotgun (WGS) entry which is preliminary data.</text>
</comment>
<dbReference type="PRINTS" id="PR00502">
    <property type="entry name" value="NUDIXFAMILY"/>
</dbReference>
<dbReference type="EC" id="3.6.1.55" evidence="11"/>
<proteinExistence type="inferred from homology"/>
<evidence type="ECO:0000313" key="13">
    <source>
        <dbReference type="EMBL" id="HIS64892.1"/>
    </source>
</evidence>
<organism evidence="13 14">
    <name type="scientific">Candidatus Avoscillospira avistercoris</name>
    <dbReference type="NCBI Taxonomy" id="2840707"/>
    <lineage>
        <taxon>Bacteria</taxon>
        <taxon>Bacillati</taxon>
        <taxon>Bacillota</taxon>
        <taxon>Clostridia</taxon>
        <taxon>Eubacteriales</taxon>
        <taxon>Oscillospiraceae</taxon>
        <taxon>Oscillospiraceae incertae sedis</taxon>
        <taxon>Candidatus Avoscillospira</taxon>
    </lineage>
</organism>
<keyword evidence="6" id="KW-0227">DNA damage</keyword>
<protein>
    <recommendedName>
        <fullName evidence="11">8-oxo-dGTP diphosphatase</fullName>
        <ecNumber evidence="11">3.6.1.55</ecNumber>
    </recommendedName>
</protein>
<dbReference type="Gene3D" id="3.90.79.10">
    <property type="entry name" value="Nucleoside Triphosphate Pyrophosphohydrolase"/>
    <property type="match status" value="1"/>
</dbReference>
<evidence type="ECO:0000256" key="9">
    <source>
        <dbReference type="ARBA" id="ARBA00023204"/>
    </source>
</evidence>
<dbReference type="InterPro" id="IPR047127">
    <property type="entry name" value="MutT-like"/>
</dbReference>
<comment type="cofactor">
    <cofactor evidence="1">
        <name>Mg(2+)</name>
        <dbReference type="ChEBI" id="CHEBI:18420"/>
    </cofactor>
</comment>
<keyword evidence="3" id="KW-0515">Mutator protein</keyword>
<dbReference type="GO" id="GO:0035539">
    <property type="term" value="F:8-oxo-7,8-dihydrodeoxyguanosine triphosphate pyrophosphatase activity"/>
    <property type="evidence" value="ECO:0007669"/>
    <property type="project" value="UniProtKB-EC"/>
</dbReference>
<dbReference type="PROSITE" id="PS51462">
    <property type="entry name" value="NUDIX"/>
    <property type="match status" value="1"/>
</dbReference>
<accession>A0A9D1F9A4</accession>
<dbReference type="InterPro" id="IPR015797">
    <property type="entry name" value="NUDIX_hydrolase-like_dom_sf"/>
</dbReference>
<dbReference type="InterPro" id="IPR000086">
    <property type="entry name" value="NUDIX_hydrolase_dom"/>
</dbReference>
<dbReference type="SUPFAM" id="SSF55811">
    <property type="entry name" value="Nudix"/>
    <property type="match status" value="1"/>
</dbReference>
<dbReference type="GO" id="GO:0008413">
    <property type="term" value="F:8-oxo-7,8-dihydroguanosine triphosphate pyrophosphatase activity"/>
    <property type="evidence" value="ECO:0007669"/>
    <property type="project" value="TreeGrafter"/>
</dbReference>
<dbReference type="GO" id="GO:0006281">
    <property type="term" value="P:DNA repair"/>
    <property type="evidence" value="ECO:0007669"/>
    <property type="project" value="UniProtKB-KW"/>
</dbReference>
<evidence type="ECO:0000256" key="11">
    <source>
        <dbReference type="ARBA" id="ARBA00038905"/>
    </source>
</evidence>
<dbReference type="InterPro" id="IPR020476">
    <property type="entry name" value="Nudix_hydrolase"/>
</dbReference>
<evidence type="ECO:0000256" key="3">
    <source>
        <dbReference type="ARBA" id="ARBA00022457"/>
    </source>
</evidence>
<comment type="similarity">
    <text evidence="2">Belongs to the Nudix hydrolase family.</text>
</comment>
<name>A0A9D1F9A4_9FIRM</name>
<dbReference type="GO" id="GO:0044716">
    <property type="term" value="F:8-oxo-GDP phosphatase activity"/>
    <property type="evidence" value="ECO:0007669"/>
    <property type="project" value="TreeGrafter"/>
</dbReference>
<dbReference type="CDD" id="cd03425">
    <property type="entry name" value="NUDIX_MutT_NudA_like"/>
    <property type="match status" value="1"/>
</dbReference>
<feature type="non-terminal residue" evidence="13">
    <location>
        <position position="112"/>
    </location>
</feature>
<evidence type="ECO:0000256" key="10">
    <source>
        <dbReference type="ARBA" id="ARBA00035861"/>
    </source>
</evidence>
<evidence type="ECO:0000256" key="7">
    <source>
        <dbReference type="ARBA" id="ARBA00022801"/>
    </source>
</evidence>
<dbReference type="Proteomes" id="UP000886741">
    <property type="component" value="Unassembled WGS sequence"/>
</dbReference>